<feature type="compositionally biased region" description="Acidic residues" evidence="2">
    <location>
        <begin position="259"/>
        <end position="278"/>
    </location>
</feature>
<organism evidence="3 4">
    <name type="scientific">Triparma strigata</name>
    <dbReference type="NCBI Taxonomy" id="1606541"/>
    <lineage>
        <taxon>Eukaryota</taxon>
        <taxon>Sar</taxon>
        <taxon>Stramenopiles</taxon>
        <taxon>Ochrophyta</taxon>
        <taxon>Bolidophyceae</taxon>
        <taxon>Parmales</taxon>
        <taxon>Triparmaceae</taxon>
        <taxon>Triparma</taxon>
    </lineage>
</organism>
<protein>
    <submittedName>
        <fullName evidence="3">Uncharacterized protein</fullName>
    </submittedName>
</protein>
<comment type="caution">
    <text evidence="3">The sequence shown here is derived from an EMBL/GenBank/DDBJ whole genome shotgun (WGS) entry which is preliminary data.</text>
</comment>
<accession>A0A9W7BUU0</accession>
<sequence>MSYVKPGSSGRRVAWQLQAIEANRQGDSDKMKEAFDFSRKGSNINQRIVGGAYGGYKFPTWGNLYGGNVLGQTMLHLAVRPDNECYANRYLIAKTLVQDLKIDTSIRDEHELPARKMSDKAQCLVDAVHPLKKWTEDDCLTWLEGLGEWTKKNKQWSQHFLDSGVTGALLVTFLEEEHTKAFTYWLEKTHSDLAHREVYKSERGYVRQGLKQLLKEFKQANAYRRQQEKPFILEARRVKRIEHREERKEMALMAYEESQQWEDEEVEERAEQDAEEEEKWVVLETEVNGQIRAKEDESAELQGQVDALEENIADPSIESAGSTGSKKGKKAAQQEAAEAAAKQEQQATLSGLKAELDTCQKEIKALQESLEAGQMKKNDRDMFQEWLELNDELRELDLDFLYDTIDIEDMEEVISTYPNICKDEEQRMEKLALVGERNELRKVLDEKYWNYDVEEQRLHLCEMRVTLVENELPRLNERGIMISEEMEELGESEDAELRFAELDELQGYVSRRRYHRGEVLLPTLIEARDTVKRRISKKKEAEQAEAARIEKEARAKLGREEELKRVRDLGEDKKEDEDQSDEEQGFRVQVGSSSDEDDSDDSGLTDEDDDDDDDDDNDEHDHEDSDDAFGSDEEK</sequence>
<keyword evidence="4" id="KW-1185">Reference proteome</keyword>
<dbReference type="Proteomes" id="UP001165085">
    <property type="component" value="Unassembled WGS sequence"/>
</dbReference>
<feature type="compositionally biased region" description="Low complexity" evidence="2">
    <location>
        <begin position="319"/>
        <end position="342"/>
    </location>
</feature>
<evidence type="ECO:0000313" key="4">
    <source>
        <dbReference type="Proteomes" id="UP001165085"/>
    </source>
</evidence>
<feature type="region of interest" description="Disordered" evidence="2">
    <location>
        <begin position="560"/>
        <end position="635"/>
    </location>
</feature>
<keyword evidence="1" id="KW-0175">Coiled coil</keyword>
<dbReference type="OrthoDB" id="198077at2759"/>
<feature type="coiled-coil region" evidence="1">
    <location>
        <begin position="342"/>
        <end position="376"/>
    </location>
</feature>
<feature type="compositionally biased region" description="Acidic residues" evidence="2">
    <location>
        <begin position="574"/>
        <end position="583"/>
    </location>
</feature>
<evidence type="ECO:0000313" key="3">
    <source>
        <dbReference type="EMBL" id="GMH94014.1"/>
    </source>
</evidence>
<reference evidence="4" key="1">
    <citation type="journal article" date="2023" name="Commun. Biol.">
        <title>Genome analysis of Parmales, the sister group of diatoms, reveals the evolutionary specialization of diatoms from phago-mixotrophs to photoautotrophs.</title>
        <authorList>
            <person name="Ban H."/>
            <person name="Sato S."/>
            <person name="Yoshikawa S."/>
            <person name="Yamada K."/>
            <person name="Nakamura Y."/>
            <person name="Ichinomiya M."/>
            <person name="Sato N."/>
            <person name="Blanc-Mathieu R."/>
            <person name="Endo H."/>
            <person name="Kuwata A."/>
            <person name="Ogata H."/>
        </authorList>
    </citation>
    <scope>NUCLEOTIDE SEQUENCE [LARGE SCALE GENOMIC DNA]</scope>
    <source>
        <strain evidence="4">NIES 3701</strain>
    </source>
</reference>
<proteinExistence type="predicted"/>
<evidence type="ECO:0000256" key="1">
    <source>
        <dbReference type="SAM" id="Coils"/>
    </source>
</evidence>
<feature type="compositionally biased region" description="Acidic residues" evidence="2">
    <location>
        <begin position="594"/>
        <end position="618"/>
    </location>
</feature>
<feature type="region of interest" description="Disordered" evidence="2">
    <location>
        <begin position="255"/>
        <end position="279"/>
    </location>
</feature>
<feature type="compositionally biased region" description="Basic and acidic residues" evidence="2">
    <location>
        <begin position="560"/>
        <end position="573"/>
    </location>
</feature>
<gene>
    <name evidence="3" type="ORF">TrST_g4047</name>
</gene>
<feature type="compositionally biased region" description="Acidic residues" evidence="2">
    <location>
        <begin position="624"/>
        <end position="635"/>
    </location>
</feature>
<name>A0A9W7BUU0_9STRA</name>
<dbReference type="AlphaFoldDB" id="A0A9W7BUU0"/>
<evidence type="ECO:0000256" key="2">
    <source>
        <dbReference type="SAM" id="MobiDB-lite"/>
    </source>
</evidence>
<dbReference type="EMBL" id="BRXY01000426">
    <property type="protein sequence ID" value="GMH94014.1"/>
    <property type="molecule type" value="Genomic_DNA"/>
</dbReference>
<feature type="region of interest" description="Disordered" evidence="2">
    <location>
        <begin position="310"/>
        <end position="342"/>
    </location>
</feature>